<dbReference type="InterPro" id="IPR001377">
    <property type="entry name" value="Ribosomal_eS6"/>
</dbReference>
<dbReference type="PROSITE" id="PS00578">
    <property type="entry name" value="RIBOSOMAL_S6E"/>
    <property type="match status" value="1"/>
</dbReference>
<evidence type="ECO:0000313" key="6">
    <source>
        <dbReference type="EMBL" id="KAK3595176.1"/>
    </source>
</evidence>
<reference evidence="6" key="2">
    <citation type="journal article" date="2021" name="Genome Biol. Evol.">
        <title>Developing a high-quality reference genome for a parasitic bivalve with doubly uniparental inheritance (Bivalvia: Unionida).</title>
        <authorList>
            <person name="Smith C.H."/>
        </authorList>
    </citation>
    <scope>NUCLEOTIDE SEQUENCE</scope>
    <source>
        <strain evidence="6">CHS0354</strain>
        <tissue evidence="6">Mantle</tissue>
    </source>
</reference>
<dbReference type="InterPro" id="IPR018282">
    <property type="entry name" value="Ribosomal_eS6_CS"/>
</dbReference>
<comment type="caution">
    <text evidence="6">The sequence shown here is derived from an EMBL/GenBank/DDBJ whole genome shotgun (WGS) entry which is preliminary data.</text>
</comment>
<accession>A0AAE0SNB8</accession>
<dbReference type="Proteomes" id="UP001195483">
    <property type="component" value="Unassembled WGS sequence"/>
</dbReference>
<dbReference type="Gene3D" id="1.20.5.2650">
    <property type="match status" value="1"/>
</dbReference>
<organism evidence="6 7">
    <name type="scientific">Potamilus streckersoni</name>
    <dbReference type="NCBI Taxonomy" id="2493646"/>
    <lineage>
        <taxon>Eukaryota</taxon>
        <taxon>Metazoa</taxon>
        <taxon>Spiralia</taxon>
        <taxon>Lophotrochozoa</taxon>
        <taxon>Mollusca</taxon>
        <taxon>Bivalvia</taxon>
        <taxon>Autobranchia</taxon>
        <taxon>Heteroconchia</taxon>
        <taxon>Palaeoheterodonta</taxon>
        <taxon>Unionida</taxon>
        <taxon>Unionoidea</taxon>
        <taxon>Unionidae</taxon>
        <taxon>Ambleminae</taxon>
        <taxon>Lampsilini</taxon>
        <taxon>Potamilus</taxon>
    </lineage>
</organism>
<protein>
    <recommendedName>
        <fullName evidence="4">40S ribosomal protein S6</fullName>
    </recommendedName>
</protein>
<dbReference type="AlphaFoldDB" id="A0AAE0SNB8"/>
<proteinExistence type="inferred from homology"/>
<dbReference type="EMBL" id="JAEAOA010000222">
    <property type="protein sequence ID" value="KAK3595176.1"/>
    <property type="molecule type" value="Genomic_DNA"/>
</dbReference>
<keyword evidence="7" id="KW-1185">Reference proteome</keyword>
<dbReference type="SMART" id="SM01405">
    <property type="entry name" value="Ribosomal_S6e"/>
    <property type="match status" value="1"/>
</dbReference>
<dbReference type="PIRSF" id="PIRSF002129">
    <property type="entry name" value="Ribosom_S6_euk"/>
    <property type="match status" value="1"/>
</dbReference>
<evidence type="ECO:0000256" key="1">
    <source>
        <dbReference type="ARBA" id="ARBA00009312"/>
    </source>
</evidence>
<keyword evidence="2 4" id="KW-0689">Ribosomal protein</keyword>
<feature type="compositionally biased region" description="Low complexity" evidence="5">
    <location>
        <begin position="232"/>
        <end position="254"/>
    </location>
</feature>
<gene>
    <name evidence="6" type="ORF">CHS0354_002776</name>
</gene>
<dbReference type="GO" id="GO:0005840">
    <property type="term" value="C:ribosome"/>
    <property type="evidence" value="ECO:0007669"/>
    <property type="project" value="UniProtKB-KW"/>
</dbReference>
<comment type="similarity">
    <text evidence="1 4">Belongs to the eukaryotic ribosomal protein eS6 family.</text>
</comment>
<dbReference type="PANTHER" id="PTHR11502">
    <property type="entry name" value="40S RIBOSOMAL PROTEIN S6"/>
    <property type="match status" value="1"/>
</dbReference>
<name>A0AAE0SNB8_9BIVA</name>
<evidence type="ECO:0000256" key="3">
    <source>
        <dbReference type="ARBA" id="ARBA00023274"/>
    </source>
</evidence>
<keyword evidence="3 4" id="KW-0687">Ribonucleoprotein</keyword>
<dbReference type="GO" id="GO:1990904">
    <property type="term" value="C:ribonucleoprotein complex"/>
    <property type="evidence" value="ECO:0007669"/>
    <property type="project" value="UniProtKB-KW"/>
</dbReference>
<evidence type="ECO:0000256" key="4">
    <source>
        <dbReference type="PIRNR" id="PIRNR002129"/>
    </source>
</evidence>
<feature type="region of interest" description="Disordered" evidence="5">
    <location>
        <begin position="217"/>
        <end position="254"/>
    </location>
</feature>
<dbReference type="InterPro" id="IPR014401">
    <property type="entry name" value="Ribosomal_eS6-like"/>
</dbReference>
<evidence type="ECO:0000256" key="2">
    <source>
        <dbReference type="ARBA" id="ARBA00022980"/>
    </source>
</evidence>
<evidence type="ECO:0000313" key="7">
    <source>
        <dbReference type="Proteomes" id="UP001195483"/>
    </source>
</evidence>
<evidence type="ECO:0000256" key="5">
    <source>
        <dbReference type="SAM" id="MobiDB-lite"/>
    </source>
</evidence>
<reference evidence="6" key="3">
    <citation type="submission" date="2023-05" db="EMBL/GenBank/DDBJ databases">
        <authorList>
            <person name="Smith C.H."/>
        </authorList>
    </citation>
    <scope>NUCLEOTIDE SEQUENCE</scope>
    <source>
        <strain evidence="6">CHS0354</strain>
        <tissue evidence="6">Mantle</tissue>
    </source>
</reference>
<dbReference type="Pfam" id="PF01092">
    <property type="entry name" value="Ribosomal_S6e"/>
    <property type="match status" value="1"/>
</dbReference>
<dbReference type="GO" id="GO:0003735">
    <property type="term" value="F:structural constituent of ribosome"/>
    <property type="evidence" value="ECO:0007669"/>
    <property type="project" value="InterPro"/>
</dbReference>
<reference evidence="6" key="1">
    <citation type="journal article" date="2021" name="Genome Biol. Evol.">
        <title>A High-Quality Reference Genome for a Parasitic Bivalve with Doubly Uniparental Inheritance (Bivalvia: Unionida).</title>
        <authorList>
            <person name="Smith C.H."/>
        </authorList>
    </citation>
    <scope>NUCLEOTIDE SEQUENCE</scope>
    <source>
        <strain evidence="6">CHS0354</strain>
    </source>
</reference>
<sequence>MKLNISYPATGCQKLIEVDDEKKLRPLYDKRIAAEVSADCLGDEWKGYILRISGGNDKQGFPMKQGVLTTGRVKLLLSEGHSCYRPRRHGERRRKSVRGCIVDSNLSVLSLVIIKKGDQDIPGLTDKTIPRRLGPKRASRIRKLFNLSKEDDVRQYVVRRPLPAKEGKKQRSKAPKIQRLVTPVVLQRKRHRLLLKKKRATKKREDAAKYAQLLAQRIKEAKERKRSRSRSGSRSASMSASGSRTTSVSASQSK</sequence>
<dbReference type="GO" id="GO:0006412">
    <property type="term" value="P:translation"/>
    <property type="evidence" value="ECO:0007669"/>
    <property type="project" value="InterPro"/>
</dbReference>